<dbReference type="InterPro" id="IPR013216">
    <property type="entry name" value="Methyltransf_11"/>
</dbReference>
<evidence type="ECO:0000313" key="2">
    <source>
        <dbReference type="EMBL" id="AAF09939.1"/>
    </source>
</evidence>
<gene>
    <name evidence="2" type="ordered locus">DR_0356</name>
</gene>
<dbReference type="EMBL" id="AE000513">
    <property type="protein sequence ID" value="AAF09939.1"/>
    <property type="molecule type" value="Genomic_DNA"/>
</dbReference>
<dbReference type="Pfam" id="PF08241">
    <property type="entry name" value="Methyltransf_11"/>
    <property type="match status" value="1"/>
</dbReference>
<evidence type="ECO:0000259" key="1">
    <source>
        <dbReference type="Pfam" id="PF08241"/>
    </source>
</evidence>
<dbReference type="PATRIC" id="fig|243230.17.peg.527"/>
<dbReference type="eggNOG" id="COG2226">
    <property type="taxonomic scope" value="Bacteria"/>
</dbReference>
<keyword evidence="3" id="KW-1185">Reference proteome</keyword>
<proteinExistence type="predicted"/>
<accession>Q9RXF7</accession>
<reference evidence="2 3" key="1">
    <citation type="journal article" date="1999" name="Science">
        <title>Genome sequence of the radioresistant bacterium Deinococcus radiodurans R1.</title>
        <authorList>
            <person name="White O."/>
            <person name="Eisen J.A."/>
            <person name="Heidelberg J.F."/>
            <person name="Hickey E.K."/>
            <person name="Peterson J.D."/>
            <person name="Dodson R.J."/>
            <person name="Haft D.H."/>
            <person name="Gwinn M.L."/>
            <person name="Nelson W.C."/>
            <person name="Richardson D.L."/>
            <person name="Moffat K.S."/>
            <person name="Qin H."/>
            <person name="Jiang L."/>
            <person name="Pamphile W."/>
            <person name="Crosby M."/>
            <person name="Shen M."/>
            <person name="Vamathevan J.J."/>
            <person name="Lam P."/>
            <person name="McDonald L."/>
            <person name="Utterback T."/>
            <person name="Zalewski C."/>
            <person name="Makarova K.S."/>
            <person name="Aravind L."/>
            <person name="Daly M.J."/>
            <person name="Minton K.W."/>
            <person name="Fleischmann R.D."/>
            <person name="Ketchum K.A."/>
            <person name="Nelson K.E."/>
            <person name="Salzberg S."/>
            <person name="Smith H.O."/>
            <person name="Venter J.C."/>
            <person name="Fraser C.M."/>
        </authorList>
    </citation>
    <scope>NUCLEOTIDE SEQUENCE [LARGE SCALE GENOMIC DNA]</scope>
    <source>
        <strain evidence="3">ATCC 13939 / DSM 20539 / JCM 16871 / LMG 4051 / NBRC 15346 / NCIMB 9279 / R1 / VKM B-1422</strain>
    </source>
</reference>
<dbReference type="EnsemblBacteria" id="AAF09939">
    <property type="protein sequence ID" value="AAF09939"/>
    <property type="gene ID" value="DR_0356"/>
</dbReference>
<dbReference type="OrthoDB" id="70290at2"/>
<dbReference type="PaxDb" id="243230-DR_0356"/>
<dbReference type="GO" id="GO:0008757">
    <property type="term" value="F:S-adenosylmethionine-dependent methyltransferase activity"/>
    <property type="evidence" value="ECO:0007669"/>
    <property type="project" value="InterPro"/>
</dbReference>
<keyword evidence="2" id="KW-0808">Transferase</keyword>
<keyword evidence="2" id="KW-0489">Methyltransferase</keyword>
<name>Q9RXF7_DEIRA</name>
<dbReference type="Gene3D" id="3.40.50.150">
    <property type="entry name" value="Vaccinia Virus protein VP39"/>
    <property type="match status" value="1"/>
</dbReference>
<dbReference type="Proteomes" id="UP000002524">
    <property type="component" value="Chromosome 1"/>
</dbReference>
<dbReference type="HOGENOM" id="CLU_119431_0_0_0"/>
<dbReference type="KEGG" id="dra:DR_0356"/>
<feature type="domain" description="Methyltransferase type 11" evidence="1">
    <location>
        <begin position="2"/>
        <end position="84"/>
    </location>
</feature>
<protein>
    <submittedName>
        <fullName evidence="2">Methyltransferase, putative, BioC family</fullName>
    </submittedName>
</protein>
<evidence type="ECO:0000313" key="3">
    <source>
        <dbReference type="Proteomes" id="UP000002524"/>
    </source>
</evidence>
<organism evidence="2 3">
    <name type="scientific">Deinococcus radiodurans (strain ATCC 13939 / DSM 20539 / JCM 16871 / CCUG 27074 / LMG 4051 / NBRC 15346 / NCIMB 9279 / VKM B-1422 / R1)</name>
    <dbReference type="NCBI Taxonomy" id="243230"/>
    <lineage>
        <taxon>Bacteria</taxon>
        <taxon>Thermotogati</taxon>
        <taxon>Deinococcota</taxon>
        <taxon>Deinococci</taxon>
        <taxon>Deinococcales</taxon>
        <taxon>Deinococcaceae</taxon>
        <taxon>Deinococcus</taxon>
    </lineage>
</organism>
<dbReference type="GO" id="GO:0032259">
    <property type="term" value="P:methylation"/>
    <property type="evidence" value="ECO:0007669"/>
    <property type="project" value="UniProtKB-KW"/>
</dbReference>
<dbReference type="InterPro" id="IPR029063">
    <property type="entry name" value="SAM-dependent_MTases_sf"/>
</dbReference>
<dbReference type="SUPFAM" id="SSF53335">
    <property type="entry name" value="S-adenosyl-L-methionine-dependent methyltransferases"/>
    <property type="match status" value="1"/>
</dbReference>
<dbReference type="PIR" id="F75528">
    <property type="entry name" value="F75528"/>
</dbReference>
<dbReference type="AlphaFoldDB" id="Q9RXF7"/>
<sequence length="173" mass="18059">MLDIGAGAGHGLGALAWRGHTGRAVGVDPIPGLGVTAGQAEALPFPDGTFDVALLVRVLAHLPDPARALAEAWRVLRPGGQLVLAAQGADHLAGTWRALGRPTSANGPDNALREALQAAGHPAWRLDVRLPVTLTADNAEALVESYGLRLTINPARFPITDRLHLCVYIAVKS</sequence>
<dbReference type="InterPro" id="IPR050508">
    <property type="entry name" value="Methyltransf_Superfamily"/>
</dbReference>
<dbReference type="STRING" id="243230.DR_0356"/>
<dbReference type="InParanoid" id="Q9RXF7"/>
<dbReference type="PANTHER" id="PTHR42912">
    <property type="entry name" value="METHYLTRANSFERASE"/>
    <property type="match status" value="1"/>
</dbReference>
<dbReference type="CDD" id="cd02440">
    <property type="entry name" value="AdoMet_MTases"/>
    <property type="match status" value="1"/>
</dbReference>